<dbReference type="SUPFAM" id="SSF52058">
    <property type="entry name" value="L domain-like"/>
    <property type="match status" value="1"/>
</dbReference>
<keyword evidence="2" id="KW-1185">Reference proteome</keyword>
<gene>
    <name evidence="1" type="ORF">MEDL_59865</name>
</gene>
<dbReference type="Gene3D" id="3.80.10.10">
    <property type="entry name" value="Ribonuclease Inhibitor"/>
    <property type="match status" value="1"/>
</dbReference>
<comment type="caution">
    <text evidence="1">The sequence shown here is derived from an EMBL/GenBank/DDBJ whole genome shotgun (WGS) entry which is preliminary data.</text>
</comment>
<protein>
    <submittedName>
        <fullName evidence="1">Uncharacterized protein</fullName>
    </submittedName>
</protein>
<dbReference type="AlphaFoldDB" id="A0A8S3V2S2"/>
<dbReference type="InterPro" id="IPR032675">
    <property type="entry name" value="LRR_dom_sf"/>
</dbReference>
<sequence>MFLQTFHELQSRSVTALDLKMEYIQKVVADSYTRRLRLAKMSHQSTSVSTMTADLSHCIVRTADQSCHIVLSERQTSPVTLYYDDIRNLRNTSLKDLYIDGNTIDIGQPGILTYLPSSLLILSISENRWVAGIITWSPYDNLINLVSIDISKMNIHQMSQSRAARNLCCSHFMQDVSCEKSRIKNVIGDIFGSCTNTTHHYNDNIKRSNAIEFMKETDPWRCCYPLTAYGANYILIPENEIK</sequence>
<accession>A0A8S3V2S2</accession>
<evidence type="ECO:0000313" key="2">
    <source>
        <dbReference type="Proteomes" id="UP000683360"/>
    </source>
</evidence>
<dbReference type="EMBL" id="CAJPWZ010002920">
    <property type="protein sequence ID" value="CAG2247984.1"/>
    <property type="molecule type" value="Genomic_DNA"/>
</dbReference>
<reference evidence="1" key="1">
    <citation type="submission" date="2021-03" db="EMBL/GenBank/DDBJ databases">
        <authorList>
            <person name="Bekaert M."/>
        </authorList>
    </citation>
    <scope>NUCLEOTIDE SEQUENCE</scope>
</reference>
<dbReference type="Proteomes" id="UP000683360">
    <property type="component" value="Unassembled WGS sequence"/>
</dbReference>
<name>A0A8S3V2S2_MYTED</name>
<proteinExistence type="predicted"/>
<evidence type="ECO:0000313" key="1">
    <source>
        <dbReference type="EMBL" id="CAG2247984.1"/>
    </source>
</evidence>
<organism evidence="1 2">
    <name type="scientific">Mytilus edulis</name>
    <name type="common">Blue mussel</name>
    <dbReference type="NCBI Taxonomy" id="6550"/>
    <lineage>
        <taxon>Eukaryota</taxon>
        <taxon>Metazoa</taxon>
        <taxon>Spiralia</taxon>
        <taxon>Lophotrochozoa</taxon>
        <taxon>Mollusca</taxon>
        <taxon>Bivalvia</taxon>
        <taxon>Autobranchia</taxon>
        <taxon>Pteriomorphia</taxon>
        <taxon>Mytilida</taxon>
        <taxon>Mytiloidea</taxon>
        <taxon>Mytilidae</taxon>
        <taxon>Mytilinae</taxon>
        <taxon>Mytilus</taxon>
    </lineage>
</organism>